<keyword evidence="5 7" id="KW-0460">Magnesium</keyword>
<keyword evidence="1 7" id="KW-0808">Transferase</keyword>
<protein>
    <recommendedName>
        <fullName evidence="7">Bifunctional glutamine synthetase adenylyltransferase/adenylyl-removing enzyme</fullName>
    </recommendedName>
    <alternativeName>
        <fullName evidence="7">ATP:glutamine synthetase adenylyltransferase</fullName>
    </alternativeName>
    <alternativeName>
        <fullName evidence="7">ATase</fullName>
    </alternativeName>
    <domain>
        <recommendedName>
            <fullName evidence="7">Glutamine synthetase adenylyl-L-tyrosine phosphorylase</fullName>
            <ecNumber evidence="7">2.7.7.89</ecNumber>
        </recommendedName>
        <alternativeName>
            <fullName evidence="7">Adenylyl removase</fullName>
            <shortName evidence="7">AR</shortName>
            <shortName evidence="7">AT-N</shortName>
        </alternativeName>
    </domain>
    <domain>
        <recommendedName>
            <fullName evidence="7">Glutamine synthetase adenylyl transferase</fullName>
            <ecNumber evidence="7">2.7.7.42</ecNumber>
        </recommendedName>
        <alternativeName>
            <fullName evidence="7">Adenylyl transferase</fullName>
            <shortName evidence="7">AT</shortName>
            <shortName evidence="7">AT-C</shortName>
        </alternativeName>
    </domain>
</protein>
<dbReference type="FunFam" id="1.20.120.330:FF:000005">
    <property type="entry name" value="Bifunctional glutamine synthetase adenylyltransferase/adenylyl-removing enzyme"/>
    <property type="match status" value="1"/>
</dbReference>
<evidence type="ECO:0000256" key="5">
    <source>
        <dbReference type="ARBA" id="ARBA00022842"/>
    </source>
</evidence>
<gene>
    <name evidence="7" type="primary">glnE</name>
    <name evidence="10" type="ORF">IX83_03620</name>
</gene>
<proteinExistence type="inferred from homology"/>
<sequence>MDNAFDTALKWSQYLHHRVQFNPHLQEQIIQDAQNSITSLTIQQWFDEENATYRSDDPIEQHKITLRLLRQRVFSALILRDIAQQASFEEVTQAMSALADFAIKIAYHDVYQSLCEVHGTPVHANGSPMNLIILGMGKLGGQELNVSSDIDLITLYADEGETTGRRPISYHEFFSRLTQRMMPILSEQTAQGFVFRTDLRLRPDGDSGPLAWSLEALENYLILQGREWERYAWLKARVIPLGVDQSEDLNYLESIRRPFVYRKYLDFNTLSSLRQLHDMIREDWSKKVNKRNFVENDDNIKLGDGGIREVEFIVQVQQLIRGGRIPDLRVSNLLTALDKECEYGIIEPQDAHSLKEAYLFLRRLEHFIQYRQDAQTHLLPHDTDTLTLLAETLGFPSLEVFKQTLNAHRSFVNQRFHRVFHTDQEDNAEDHQLEALIQSSFEASQTQEISQRIKLFLEGSKIRRLSETSRNKVMQILPRIIQESKLTAEPKQACLLFLDLLEHIAQRSVYLSLFVEYPATITRIANMIAASPWAAQFLIQNPLLLDSVIDWSQLMQEIDFNSLKQQLSQHLKDAVLPDGRSDIEQQMNIMRDMQKQIRFQILAQDLGGKIQVETIADLLSATADMFLASALNCVWKDLRETKFPQAPENANFAIIAYGRLGGKELGYESDLDIVMIYDDKRPEALEQYTLLARRLTTWFTTMTPSGRLYDIDLRLRPDGDAGLLTISLDAFKNYQLNHAWLWEHQALSRARFVAGETALGEAFEDFRKEILSQVRDPQTLKKEIVEMRQKISDGHKNPTPLFDLKYDKGGMVDIEFMVQYLILSYAHQYPDLMKNLGNIALLKMCANYGFIPQALGLECANIYRTYRATQHKCRLQSQGLGRVPVEDVQTEREKVCQLWEAVFKQPR</sequence>
<evidence type="ECO:0000256" key="6">
    <source>
        <dbReference type="ARBA" id="ARBA00023268"/>
    </source>
</evidence>
<dbReference type="InterPro" id="IPR013546">
    <property type="entry name" value="PII_UdlTrfase/GS_AdlTrfase"/>
</dbReference>
<comment type="catalytic activity">
    <reaction evidence="7">
        <text>[glutamine synthetase]-L-tyrosine + ATP = [glutamine synthetase]-O(4)-(5'-adenylyl)-L-tyrosine + diphosphate</text>
        <dbReference type="Rhea" id="RHEA:18589"/>
        <dbReference type="Rhea" id="RHEA-COMP:10660"/>
        <dbReference type="Rhea" id="RHEA-COMP:10661"/>
        <dbReference type="ChEBI" id="CHEBI:30616"/>
        <dbReference type="ChEBI" id="CHEBI:33019"/>
        <dbReference type="ChEBI" id="CHEBI:46858"/>
        <dbReference type="ChEBI" id="CHEBI:83624"/>
        <dbReference type="EC" id="2.7.7.42"/>
    </reaction>
</comment>
<evidence type="ECO:0000256" key="4">
    <source>
        <dbReference type="ARBA" id="ARBA00022840"/>
    </source>
</evidence>
<name>A0A077DD26_9BURK</name>
<dbReference type="eggNOG" id="COG1391">
    <property type="taxonomic scope" value="Bacteria"/>
</dbReference>
<dbReference type="Gene3D" id="3.30.460.10">
    <property type="entry name" value="Beta Polymerase, domain 2"/>
    <property type="match status" value="2"/>
</dbReference>
<comment type="catalytic activity">
    <reaction evidence="7">
        <text>[glutamine synthetase]-O(4)-(5'-adenylyl)-L-tyrosine + phosphate = [glutamine synthetase]-L-tyrosine + ADP</text>
        <dbReference type="Rhea" id="RHEA:43716"/>
        <dbReference type="Rhea" id="RHEA-COMP:10660"/>
        <dbReference type="Rhea" id="RHEA-COMP:10661"/>
        <dbReference type="ChEBI" id="CHEBI:43474"/>
        <dbReference type="ChEBI" id="CHEBI:46858"/>
        <dbReference type="ChEBI" id="CHEBI:83624"/>
        <dbReference type="ChEBI" id="CHEBI:456216"/>
        <dbReference type="EC" id="2.7.7.89"/>
    </reaction>
</comment>
<reference evidence="10 11" key="1">
    <citation type="journal article" date="2014" name="BMC Genomics">
        <title>A genomic perspective on a new bacterial genus and species from the Alcaligenaceae family, Basilea psittacipulmonis.</title>
        <authorList>
            <person name="Whiteson K.L."/>
            <person name="Hernandez D."/>
            <person name="Lazarevic V."/>
            <person name="Gaia N."/>
            <person name="Farinelli L."/>
            <person name="Francois P."/>
            <person name="Pilo P."/>
            <person name="Frey J."/>
            <person name="Schrenzel J."/>
        </authorList>
    </citation>
    <scope>NUCLEOTIDE SEQUENCE [LARGE SCALE GENOMIC DNA]</scope>
    <source>
        <strain evidence="10 11">DSM 24701</strain>
    </source>
</reference>
<dbReference type="EC" id="2.7.7.89" evidence="7"/>
<evidence type="ECO:0000259" key="9">
    <source>
        <dbReference type="Pfam" id="PF08335"/>
    </source>
</evidence>
<dbReference type="SUPFAM" id="SSF81301">
    <property type="entry name" value="Nucleotidyltransferase"/>
    <property type="match status" value="2"/>
</dbReference>
<dbReference type="RefSeq" id="WP_038499242.1">
    <property type="nucleotide sequence ID" value="NZ_AFWK01000019.1"/>
</dbReference>
<keyword evidence="6 7" id="KW-0511">Multifunctional enzyme</keyword>
<dbReference type="Pfam" id="PF03710">
    <property type="entry name" value="GlnE"/>
    <property type="match status" value="2"/>
</dbReference>
<dbReference type="EMBL" id="CP009238">
    <property type="protein sequence ID" value="AIL32514.1"/>
    <property type="molecule type" value="Genomic_DNA"/>
</dbReference>
<comment type="cofactor">
    <cofactor evidence="7">
        <name>Mg(2+)</name>
        <dbReference type="ChEBI" id="CHEBI:18420"/>
    </cofactor>
</comment>
<dbReference type="STRING" id="1072685.IX83_03620"/>
<comment type="function">
    <text evidence="7">Involved in the regulation of glutamine synthetase GlnA, a key enzyme in the process to assimilate ammonia. When cellular nitrogen levels are high, the C-terminal adenylyl transferase (AT) inactivates GlnA by covalent transfer of an adenylyl group from ATP to specific tyrosine residue of GlnA, thus reducing its activity. Conversely, when nitrogen levels are low, the N-terminal adenylyl removase (AR) activates GlnA by removing the adenylyl group by phosphorolysis, increasing its activity. The regulatory region of GlnE binds the signal transduction protein PII (GlnB) which indicates the nitrogen status of the cell.</text>
</comment>
<keyword evidence="2 7" id="KW-0548">Nucleotidyltransferase</keyword>
<comment type="similarity">
    <text evidence="7">Belongs to the GlnE family.</text>
</comment>
<dbReference type="InterPro" id="IPR005190">
    <property type="entry name" value="GlnE_rpt_dom"/>
</dbReference>
<dbReference type="Gene3D" id="1.20.120.1510">
    <property type="match status" value="1"/>
</dbReference>
<dbReference type="KEGG" id="bpsi:IX83_03620"/>
<keyword evidence="3 7" id="KW-0547">Nucleotide-binding</keyword>
<dbReference type="Gene3D" id="1.20.120.330">
    <property type="entry name" value="Nucleotidyltransferases domain 2"/>
    <property type="match status" value="2"/>
</dbReference>
<dbReference type="HOGENOM" id="CLU_006233_0_1_4"/>
<evidence type="ECO:0000259" key="8">
    <source>
        <dbReference type="Pfam" id="PF03710"/>
    </source>
</evidence>
<dbReference type="GO" id="GO:0005524">
    <property type="term" value="F:ATP binding"/>
    <property type="evidence" value="ECO:0007669"/>
    <property type="project" value="UniProtKB-UniRule"/>
</dbReference>
<evidence type="ECO:0000256" key="7">
    <source>
        <dbReference type="HAMAP-Rule" id="MF_00802"/>
    </source>
</evidence>
<dbReference type="HAMAP" id="MF_00802">
    <property type="entry name" value="GlnE"/>
    <property type="match status" value="1"/>
</dbReference>
<dbReference type="Pfam" id="PF08335">
    <property type="entry name" value="GlnD_UR_UTase"/>
    <property type="match status" value="1"/>
</dbReference>
<dbReference type="CDD" id="cd05401">
    <property type="entry name" value="NT_GlnE_GlnD_like"/>
    <property type="match status" value="2"/>
</dbReference>
<evidence type="ECO:0000256" key="1">
    <source>
        <dbReference type="ARBA" id="ARBA00022679"/>
    </source>
</evidence>
<accession>A0A077DD26</accession>
<evidence type="ECO:0000256" key="2">
    <source>
        <dbReference type="ARBA" id="ARBA00022695"/>
    </source>
</evidence>
<dbReference type="GO" id="GO:0000287">
    <property type="term" value="F:magnesium ion binding"/>
    <property type="evidence" value="ECO:0007669"/>
    <property type="project" value="UniProtKB-UniRule"/>
</dbReference>
<keyword evidence="4 7" id="KW-0067">ATP-binding</keyword>
<dbReference type="NCBIfam" id="NF008292">
    <property type="entry name" value="PRK11072.1"/>
    <property type="match status" value="1"/>
</dbReference>
<evidence type="ECO:0000313" key="11">
    <source>
        <dbReference type="Proteomes" id="UP000028945"/>
    </source>
</evidence>
<dbReference type="PANTHER" id="PTHR30621:SF0">
    <property type="entry name" value="BIFUNCTIONAL GLUTAMINE SYNTHETASE ADENYLYLTRANSFERASE_ADENYLYL-REMOVING ENZYME"/>
    <property type="match status" value="1"/>
</dbReference>
<dbReference type="AlphaFoldDB" id="A0A077DD26"/>
<organism evidence="10 11">
    <name type="scientific">Basilea psittacipulmonis DSM 24701</name>
    <dbReference type="NCBI Taxonomy" id="1072685"/>
    <lineage>
        <taxon>Bacteria</taxon>
        <taxon>Pseudomonadati</taxon>
        <taxon>Pseudomonadota</taxon>
        <taxon>Betaproteobacteria</taxon>
        <taxon>Burkholderiales</taxon>
        <taxon>Alcaligenaceae</taxon>
        <taxon>Basilea</taxon>
    </lineage>
</organism>
<dbReference type="InterPro" id="IPR023057">
    <property type="entry name" value="GlnE"/>
</dbReference>
<feature type="domain" description="Glutamate-ammonia ligase adenylyltransferase repeated" evidence="8">
    <location>
        <begin position="8"/>
        <end position="240"/>
    </location>
</feature>
<dbReference type="GO" id="GO:0008882">
    <property type="term" value="F:[glutamate-ammonia-ligase] adenylyltransferase activity"/>
    <property type="evidence" value="ECO:0007669"/>
    <property type="project" value="UniProtKB-UniRule"/>
</dbReference>
<dbReference type="InterPro" id="IPR043519">
    <property type="entry name" value="NT_sf"/>
</dbReference>
<feature type="domain" description="Glutamate-ammonia ligase adenylyltransferase repeated" evidence="8">
    <location>
        <begin position="522"/>
        <end position="764"/>
    </location>
</feature>
<dbReference type="OrthoDB" id="9759366at2"/>
<keyword evidence="11" id="KW-1185">Reference proteome</keyword>
<feature type="region of interest" description="Adenylyl removase" evidence="7">
    <location>
        <begin position="1"/>
        <end position="426"/>
    </location>
</feature>
<dbReference type="SUPFAM" id="SSF81593">
    <property type="entry name" value="Nucleotidyltransferase substrate binding subunit/domain"/>
    <property type="match status" value="2"/>
</dbReference>
<evidence type="ECO:0000256" key="3">
    <source>
        <dbReference type="ARBA" id="ARBA00022741"/>
    </source>
</evidence>
<dbReference type="GO" id="GO:0000820">
    <property type="term" value="P:regulation of glutamine family amino acid metabolic process"/>
    <property type="evidence" value="ECO:0007669"/>
    <property type="project" value="UniProtKB-UniRule"/>
</dbReference>
<evidence type="ECO:0000313" key="10">
    <source>
        <dbReference type="EMBL" id="AIL32514.1"/>
    </source>
</evidence>
<dbReference type="GO" id="GO:0005829">
    <property type="term" value="C:cytosol"/>
    <property type="evidence" value="ECO:0007669"/>
    <property type="project" value="TreeGrafter"/>
</dbReference>
<dbReference type="PANTHER" id="PTHR30621">
    <property type="entry name" value="GLUTAMINE SYNTHETASE ADENYLYLTRANSFERASE"/>
    <property type="match status" value="1"/>
</dbReference>
<dbReference type="Proteomes" id="UP000028945">
    <property type="component" value="Chromosome"/>
</dbReference>
<feature type="region of interest" description="Adenylyl transferase" evidence="7">
    <location>
        <begin position="426"/>
        <end position="907"/>
    </location>
</feature>
<dbReference type="GO" id="GO:0047388">
    <property type="term" value="F:[glutamine synthetase]-adenylyl-L-tyrosine phosphorylase activity"/>
    <property type="evidence" value="ECO:0007669"/>
    <property type="project" value="UniProtKB-EC"/>
</dbReference>
<feature type="domain" description="PII-uridylyltransferase/Glutamine-synthetase adenylyltransferase" evidence="9">
    <location>
        <begin position="276"/>
        <end position="419"/>
    </location>
</feature>
<dbReference type="EC" id="2.7.7.42" evidence="7"/>